<evidence type="ECO:0000259" key="13">
    <source>
        <dbReference type="PROSITE" id="PS50928"/>
    </source>
</evidence>
<dbReference type="PROSITE" id="PS50928">
    <property type="entry name" value="ABC_TM1"/>
    <property type="match status" value="1"/>
</dbReference>
<dbReference type="PANTHER" id="PTHR43744:SF8">
    <property type="entry name" value="SN-GLYCEROL-3-PHOSPHATE TRANSPORT SYSTEM PERMEASE PROTEIN UGPE"/>
    <property type="match status" value="1"/>
</dbReference>
<keyword evidence="9 11" id="KW-0472">Membrane</keyword>
<evidence type="ECO:0000256" key="3">
    <source>
        <dbReference type="ARBA" id="ARBA00011557"/>
    </source>
</evidence>
<keyword evidence="12" id="KW-0997">Cell inner membrane</keyword>
<evidence type="ECO:0000256" key="4">
    <source>
        <dbReference type="ARBA" id="ARBA00020515"/>
    </source>
</evidence>
<feature type="transmembrane region" description="Helical" evidence="11">
    <location>
        <begin position="194"/>
        <end position="216"/>
    </location>
</feature>
<gene>
    <name evidence="12" type="primary">ugpE</name>
    <name evidence="14" type="ORF">EHE22_24380</name>
</gene>
<keyword evidence="8 11" id="KW-1133">Transmembrane helix</keyword>
<dbReference type="RefSeq" id="WP_171380528.1">
    <property type="nucleotide sequence ID" value="NZ_JBLZNL010000006.1"/>
</dbReference>
<dbReference type="AlphaFoldDB" id="A0A7Y3TBB7"/>
<evidence type="ECO:0000256" key="10">
    <source>
        <dbReference type="ARBA" id="ARBA00037054"/>
    </source>
</evidence>
<dbReference type="PANTHER" id="PTHR43744">
    <property type="entry name" value="ABC TRANSPORTER PERMEASE PROTEIN MG189-RELATED-RELATED"/>
    <property type="match status" value="1"/>
</dbReference>
<feature type="transmembrane region" description="Helical" evidence="11">
    <location>
        <begin position="223"/>
        <end position="246"/>
    </location>
</feature>
<keyword evidence="6 12" id="KW-1003">Cell membrane</keyword>
<keyword evidence="5 11" id="KW-0813">Transport</keyword>
<comment type="similarity">
    <text evidence="2 11">Belongs to the binding-protein-dependent transport system permease family.</text>
</comment>
<feature type="transmembrane region" description="Helical" evidence="11">
    <location>
        <begin position="252"/>
        <end position="273"/>
    </location>
</feature>
<dbReference type="GO" id="GO:0055085">
    <property type="term" value="P:transmembrane transport"/>
    <property type="evidence" value="ECO:0007669"/>
    <property type="project" value="InterPro"/>
</dbReference>
<dbReference type="Proteomes" id="UP000526233">
    <property type="component" value="Unassembled WGS sequence"/>
</dbReference>
<feature type="transmembrane region" description="Helical" evidence="11">
    <location>
        <begin position="81"/>
        <end position="105"/>
    </location>
</feature>
<feature type="transmembrane region" description="Helical" evidence="11">
    <location>
        <begin position="150"/>
        <end position="174"/>
    </location>
</feature>
<evidence type="ECO:0000256" key="8">
    <source>
        <dbReference type="ARBA" id="ARBA00022989"/>
    </source>
</evidence>
<evidence type="ECO:0000256" key="5">
    <source>
        <dbReference type="ARBA" id="ARBA00022448"/>
    </source>
</evidence>
<dbReference type="SUPFAM" id="SSF161098">
    <property type="entry name" value="MetI-like"/>
    <property type="match status" value="1"/>
</dbReference>
<dbReference type="InterPro" id="IPR035906">
    <property type="entry name" value="MetI-like_sf"/>
</dbReference>
<feature type="transmembrane region" description="Helical" evidence="11">
    <location>
        <begin position="117"/>
        <end position="138"/>
    </location>
</feature>
<comment type="function">
    <text evidence="10 12">Part of the ABC transporter complex UgpBAEC involved in sn-glycerol-3-phosphate (G3P) import. Probably responsible for the translocation of the substrate across the membrane.</text>
</comment>
<dbReference type="GO" id="GO:0005886">
    <property type="term" value="C:plasma membrane"/>
    <property type="evidence" value="ECO:0007669"/>
    <property type="project" value="UniProtKB-SubCell"/>
</dbReference>
<reference evidence="14 15" key="1">
    <citation type="submission" date="2018-11" db="EMBL/GenBank/DDBJ databases">
        <title>Genome sequencing and analysis.</title>
        <authorList>
            <person name="Huang Y.-T."/>
        </authorList>
    </citation>
    <scope>NUCLEOTIDE SEQUENCE [LARGE SCALE GENOMIC DNA]</scope>
    <source>
        <strain evidence="14 15">SHIN</strain>
    </source>
</reference>
<organism evidence="14 15">
    <name type="scientific">Brucella pseudogrignonensis</name>
    <dbReference type="NCBI Taxonomy" id="419475"/>
    <lineage>
        <taxon>Bacteria</taxon>
        <taxon>Pseudomonadati</taxon>
        <taxon>Pseudomonadota</taxon>
        <taxon>Alphaproteobacteria</taxon>
        <taxon>Hyphomicrobiales</taxon>
        <taxon>Brucellaceae</taxon>
        <taxon>Brucella/Ochrobactrum group</taxon>
        <taxon>Brucella</taxon>
    </lineage>
</organism>
<comment type="caution">
    <text evidence="12">Lacks conserved residue(s) required for the propagation of feature annotation.</text>
</comment>
<evidence type="ECO:0000313" key="15">
    <source>
        <dbReference type="Proteomes" id="UP000526233"/>
    </source>
</evidence>
<protein>
    <recommendedName>
        <fullName evidence="4 12">sn-glycerol-3-phosphate transport system permease protein UgpE</fullName>
    </recommendedName>
</protein>
<dbReference type="Pfam" id="PF00528">
    <property type="entry name" value="BPD_transp_1"/>
    <property type="match status" value="1"/>
</dbReference>
<evidence type="ECO:0000256" key="2">
    <source>
        <dbReference type="ARBA" id="ARBA00009306"/>
    </source>
</evidence>
<accession>A0A7Y3TBB7</accession>
<comment type="subunit">
    <text evidence="3 12">The complex is composed of two ATP-binding proteins (UgpC), two transmembrane proteins (UgpA and UgpE) and a solute-binding protein (UgpB).</text>
</comment>
<dbReference type="InterPro" id="IPR000515">
    <property type="entry name" value="MetI-like"/>
</dbReference>
<sequence>MSEVSYQPRELQPMNFVQGLVRVCLVTFLISLGVVVIYPLLWMALNGFKTNSEIFGEPFALPTGFTLDNYISAWNQGIRNYIATSIIVTLVSAVCTVLISAWTAFGLTRSKLPGKPFFVGLVLGGLMLSPTVAVIPLVRIMQNLGLYNTYWALIILYTAFRIPFTTFLIRAYMLGLPRDLDEAAVMDGASEGQIFWRVTLPVCKPILVSCVILHVLFAWNEYLFAMIFTSGADVQTLPVGLTSIMAKHGTNYAIVFAAMTLSALPILIVFFAAQRFFIRGLAEGIGK</sequence>
<evidence type="ECO:0000256" key="6">
    <source>
        <dbReference type="ARBA" id="ARBA00022475"/>
    </source>
</evidence>
<evidence type="ECO:0000256" key="11">
    <source>
        <dbReference type="RuleBase" id="RU363032"/>
    </source>
</evidence>
<evidence type="ECO:0000313" key="14">
    <source>
        <dbReference type="EMBL" id="NNV23525.1"/>
    </source>
</evidence>
<keyword evidence="7 11" id="KW-0812">Transmembrane</keyword>
<feature type="transmembrane region" description="Helical" evidence="11">
    <location>
        <begin position="20"/>
        <end position="41"/>
    </location>
</feature>
<evidence type="ECO:0000256" key="1">
    <source>
        <dbReference type="ARBA" id="ARBA00004651"/>
    </source>
</evidence>
<evidence type="ECO:0000256" key="12">
    <source>
        <dbReference type="RuleBase" id="RU363056"/>
    </source>
</evidence>
<dbReference type="Gene3D" id="1.10.3720.10">
    <property type="entry name" value="MetI-like"/>
    <property type="match status" value="1"/>
</dbReference>
<feature type="domain" description="ABC transmembrane type-1" evidence="13">
    <location>
        <begin position="82"/>
        <end position="273"/>
    </location>
</feature>
<comment type="caution">
    <text evidence="14">The sequence shown here is derived from an EMBL/GenBank/DDBJ whole genome shotgun (WGS) entry which is preliminary data.</text>
</comment>
<dbReference type="EMBL" id="PKQI01000004">
    <property type="protein sequence ID" value="NNV23525.1"/>
    <property type="molecule type" value="Genomic_DNA"/>
</dbReference>
<proteinExistence type="inferred from homology"/>
<comment type="subcellular location">
    <subcellularLocation>
        <location evidence="12">Cell inner membrane</location>
        <topology evidence="12">Multi-pass membrane protein</topology>
    </subcellularLocation>
    <subcellularLocation>
        <location evidence="1 11">Cell membrane</location>
        <topology evidence="1 11">Multi-pass membrane protein</topology>
    </subcellularLocation>
</comment>
<evidence type="ECO:0000256" key="9">
    <source>
        <dbReference type="ARBA" id="ARBA00023136"/>
    </source>
</evidence>
<evidence type="ECO:0000256" key="7">
    <source>
        <dbReference type="ARBA" id="ARBA00022692"/>
    </source>
</evidence>
<dbReference type="CDD" id="cd06261">
    <property type="entry name" value="TM_PBP2"/>
    <property type="match status" value="1"/>
</dbReference>
<name>A0A7Y3TBB7_9HYPH</name>